<dbReference type="EMBL" id="JAINUG010000079">
    <property type="protein sequence ID" value="KAJ8400022.1"/>
    <property type="molecule type" value="Genomic_DNA"/>
</dbReference>
<name>A0AAD7SCE3_9TELE</name>
<proteinExistence type="predicted"/>
<dbReference type="AlphaFoldDB" id="A0AAD7SCE3"/>
<dbReference type="Proteomes" id="UP001221898">
    <property type="component" value="Unassembled WGS sequence"/>
</dbReference>
<sequence length="138" mass="15206">MDSSGKYLDTRRMFLGRRISAVRCTNTERALQLLRRDTLWSPACIIIHTDTNNLRALQQHTAGAVRKVAAVRATQEFPESRVVICILLCRVDTPPHLIAAVNAKITKGCATLLSVHLAHHPILGPWPLAPGSRSLLSP</sequence>
<gene>
    <name evidence="1" type="ORF">AAFF_G00400610</name>
</gene>
<protein>
    <submittedName>
        <fullName evidence="1">Uncharacterized protein</fullName>
    </submittedName>
</protein>
<reference evidence="1" key="1">
    <citation type="journal article" date="2023" name="Science">
        <title>Genome structures resolve the early diversification of teleost fishes.</title>
        <authorList>
            <person name="Parey E."/>
            <person name="Louis A."/>
            <person name="Montfort J."/>
            <person name="Bouchez O."/>
            <person name="Roques C."/>
            <person name="Iampietro C."/>
            <person name="Lluch J."/>
            <person name="Castinel A."/>
            <person name="Donnadieu C."/>
            <person name="Desvignes T."/>
            <person name="Floi Bucao C."/>
            <person name="Jouanno E."/>
            <person name="Wen M."/>
            <person name="Mejri S."/>
            <person name="Dirks R."/>
            <person name="Jansen H."/>
            <person name="Henkel C."/>
            <person name="Chen W.J."/>
            <person name="Zahm M."/>
            <person name="Cabau C."/>
            <person name="Klopp C."/>
            <person name="Thompson A.W."/>
            <person name="Robinson-Rechavi M."/>
            <person name="Braasch I."/>
            <person name="Lecointre G."/>
            <person name="Bobe J."/>
            <person name="Postlethwait J.H."/>
            <person name="Berthelot C."/>
            <person name="Roest Crollius H."/>
            <person name="Guiguen Y."/>
        </authorList>
    </citation>
    <scope>NUCLEOTIDE SEQUENCE</scope>
    <source>
        <strain evidence="1">NC1722</strain>
    </source>
</reference>
<evidence type="ECO:0000313" key="2">
    <source>
        <dbReference type="Proteomes" id="UP001221898"/>
    </source>
</evidence>
<keyword evidence="2" id="KW-1185">Reference proteome</keyword>
<organism evidence="1 2">
    <name type="scientific">Aldrovandia affinis</name>
    <dbReference type="NCBI Taxonomy" id="143900"/>
    <lineage>
        <taxon>Eukaryota</taxon>
        <taxon>Metazoa</taxon>
        <taxon>Chordata</taxon>
        <taxon>Craniata</taxon>
        <taxon>Vertebrata</taxon>
        <taxon>Euteleostomi</taxon>
        <taxon>Actinopterygii</taxon>
        <taxon>Neopterygii</taxon>
        <taxon>Teleostei</taxon>
        <taxon>Notacanthiformes</taxon>
        <taxon>Halosauridae</taxon>
        <taxon>Aldrovandia</taxon>
    </lineage>
</organism>
<comment type="caution">
    <text evidence="1">The sequence shown here is derived from an EMBL/GenBank/DDBJ whole genome shotgun (WGS) entry which is preliminary data.</text>
</comment>
<evidence type="ECO:0000313" key="1">
    <source>
        <dbReference type="EMBL" id="KAJ8400022.1"/>
    </source>
</evidence>
<accession>A0AAD7SCE3</accession>